<name>A0A5C5U8Q3_9GAMM</name>
<evidence type="ECO:0000313" key="3">
    <source>
        <dbReference type="Proteomes" id="UP000315949"/>
    </source>
</evidence>
<keyword evidence="3" id="KW-1185">Reference proteome</keyword>
<proteinExistence type="predicted"/>
<dbReference type="AlphaFoldDB" id="A0A5C5U8Q3"/>
<dbReference type="RefSeq" id="WP_146310312.1">
    <property type="nucleotide sequence ID" value="NZ_VOHE01000001.1"/>
</dbReference>
<dbReference type="OrthoDB" id="6706661at2"/>
<reference evidence="2 3" key="1">
    <citation type="submission" date="2019-07" db="EMBL/GenBank/DDBJ databases">
        <title>Luteimonas sp. YD-1 nov., isolated from acidic soil.</title>
        <authorList>
            <person name="Zhou J."/>
        </authorList>
    </citation>
    <scope>NUCLEOTIDE SEQUENCE [LARGE SCALE GENOMIC DNA]</scope>
    <source>
        <strain evidence="2 3">YD-1</strain>
    </source>
</reference>
<protein>
    <submittedName>
        <fullName evidence="2">Uncharacterized protein</fullName>
    </submittedName>
</protein>
<dbReference type="EMBL" id="VOHE01000001">
    <property type="protein sequence ID" value="TWT21955.1"/>
    <property type="molecule type" value="Genomic_DNA"/>
</dbReference>
<evidence type="ECO:0000313" key="2">
    <source>
        <dbReference type="EMBL" id="TWT21955.1"/>
    </source>
</evidence>
<accession>A0A5C5U8Q3</accession>
<comment type="caution">
    <text evidence="2">The sequence shown here is derived from an EMBL/GenBank/DDBJ whole genome shotgun (WGS) entry which is preliminary data.</text>
</comment>
<feature type="region of interest" description="Disordered" evidence="1">
    <location>
        <begin position="26"/>
        <end position="55"/>
    </location>
</feature>
<dbReference type="Proteomes" id="UP000315949">
    <property type="component" value="Unassembled WGS sequence"/>
</dbReference>
<organism evidence="2 3">
    <name type="scientific">Luteimonas wenzhouensis</name>
    <dbReference type="NCBI Taxonomy" id="2599615"/>
    <lineage>
        <taxon>Bacteria</taxon>
        <taxon>Pseudomonadati</taxon>
        <taxon>Pseudomonadota</taxon>
        <taxon>Gammaproteobacteria</taxon>
        <taxon>Lysobacterales</taxon>
        <taxon>Lysobacteraceae</taxon>
        <taxon>Luteimonas</taxon>
    </lineage>
</organism>
<sequence length="216" mass="23496">MGRKLALALLLAGAIGWWFSPLSPRTPDPPAPASGAPASCPMPPGTDPADGPLQTAAPAQLAPFRLEPGTLVPLAGVRLSARVLSREDYSTGREARFSPTDLALGWGPMGEDAVLSRLRIRQSARWYHYRWSGDPPIPRREIARNSANMHMIPADAAVARTLRRVRADDRVRIRGWLVQAEAADGWRWRSSLSREDTGNGACELVYVCAIEIVAAQ</sequence>
<evidence type="ECO:0000256" key="1">
    <source>
        <dbReference type="SAM" id="MobiDB-lite"/>
    </source>
</evidence>
<gene>
    <name evidence="2" type="ORF">FQY79_02185</name>
</gene>